<sequence length="394" mass="44958">MAFLHNVTNRVWEYISPRKTQQRRDKPFKVPSVPVRPKPITKDYPHSTPQIKVSRWQHHVKTPGSASSVDMTLLPPSPPTSVEPQEFEGDTLLPDSDDVSQEEWDANEATEVVDESQYLDTRKKSDPEKEKLRRENQGRDLREAGWTEDAVFLFQKLGLRGFEPLMPASWVNDFPSLPTDLFTANDNLAFIKPDSDGYFRAQRALEDLFTLGGLVRDAVLTRAPIRTPEFHIRAAIQKYNRWAMKDAGIDRTWNHLSLFDIVVCDQKTPSRVSELNMIVKLAKLQDQWREAFETHNTDDKSESDFVSAPEELPTVYGVIASYTVMAFVTYVAPTEPDGKASLRIVAIFDFGQIGFDVWNSLAIAIFVIHCRNRMKELREFLPAPEIIPKGDPDV</sequence>
<feature type="compositionally biased region" description="Basic and acidic residues" evidence="1">
    <location>
        <begin position="120"/>
        <end position="137"/>
    </location>
</feature>
<keyword evidence="3" id="KW-1185">Reference proteome</keyword>
<gene>
    <name evidence="2" type="ORF">CC80DRAFT_473666</name>
</gene>
<evidence type="ECO:0000313" key="2">
    <source>
        <dbReference type="EMBL" id="KAF1955790.1"/>
    </source>
</evidence>
<proteinExistence type="predicted"/>
<dbReference type="AlphaFoldDB" id="A0A6A5TUT9"/>
<name>A0A6A5TUT9_9PLEO</name>
<feature type="compositionally biased region" description="Acidic residues" evidence="1">
    <location>
        <begin position="85"/>
        <end position="114"/>
    </location>
</feature>
<evidence type="ECO:0000313" key="3">
    <source>
        <dbReference type="Proteomes" id="UP000800035"/>
    </source>
</evidence>
<protein>
    <submittedName>
        <fullName evidence="2">Uncharacterized protein</fullName>
    </submittedName>
</protein>
<dbReference type="OrthoDB" id="5286775at2759"/>
<accession>A0A6A5TUT9</accession>
<organism evidence="2 3">
    <name type="scientific">Byssothecium circinans</name>
    <dbReference type="NCBI Taxonomy" id="147558"/>
    <lineage>
        <taxon>Eukaryota</taxon>
        <taxon>Fungi</taxon>
        <taxon>Dikarya</taxon>
        <taxon>Ascomycota</taxon>
        <taxon>Pezizomycotina</taxon>
        <taxon>Dothideomycetes</taxon>
        <taxon>Pleosporomycetidae</taxon>
        <taxon>Pleosporales</taxon>
        <taxon>Massarineae</taxon>
        <taxon>Massarinaceae</taxon>
        <taxon>Byssothecium</taxon>
    </lineage>
</organism>
<dbReference type="Proteomes" id="UP000800035">
    <property type="component" value="Unassembled WGS sequence"/>
</dbReference>
<feature type="region of interest" description="Disordered" evidence="1">
    <location>
        <begin position="18"/>
        <end position="137"/>
    </location>
</feature>
<evidence type="ECO:0000256" key="1">
    <source>
        <dbReference type="SAM" id="MobiDB-lite"/>
    </source>
</evidence>
<dbReference type="EMBL" id="ML976993">
    <property type="protein sequence ID" value="KAF1955790.1"/>
    <property type="molecule type" value="Genomic_DNA"/>
</dbReference>
<reference evidence="2" key="1">
    <citation type="journal article" date="2020" name="Stud. Mycol.">
        <title>101 Dothideomycetes genomes: a test case for predicting lifestyles and emergence of pathogens.</title>
        <authorList>
            <person name="Haridas S."/>
            <person name="Albert R."/>
            <person name="Binder M."/>
            <person name="Bloem J."/>
            <person name="Labutti K."/>
            <person name="Salamov A."/>
            <person name="Andreopoulos B."/>
            <person name="Baker S."/>
            <person name="Barry K."/>
            <person name="Bills G."/>
            <person name="Bluhm B."/>
            <person name="Cannon C."/>
            <person name="Castanera R."/>
            <person name="Culley D."/>
            <person name="Daum C."/>
            <person name="Ezra D."/>
            <person name="Gonzalez J."/>
            <person name="Henrissat B."/>
            <person name="Kuo A."/>
            <person name="Liang C."/>
            <person name="Lipzen A."/>
            <person name="Lutzoni F."/>
            <person name="Magnuson J."/>
            <person name="Mondo S."/>
            <person name="Nolan M."/>
            <person name="Ohm R."/>
            <person name="Pangilinan J."/>
            <person name="Park H.-J."/>
            <person name="Ramirez L."/>
            <person name="Alfaro M."/>
            <person name="Sun H."/>
            <person name="Tritt A."/>
            <person name="Yoshinaga Y."/>
            <person name="Zwiers L.-H."/>
            <person name="Turgeon B."/>
            <person name="Goodwin S."/>
            <person name="Spatafora J."/>
            <person name="Crous P."/>
            <person name="Grigoriev I."/>
        </authorList>
    </citation>
    <scope>NUCLEOTIDE SEQUENCE</scope>
    <source>
        <strain evidence="2">CBS 675.92</strain>
    </source>
</reference>